<dbReference type="RefSeq" id="WP_196609951.1">
    <property type="nucleotide sequence ID" value="NZ_VRYY01000408.1"/>
</dbReference>
<keyword evidence="4" id="KW-1185">Reference proteome</keyword>
<sequence length="286" mass="30017">MRQLQDEGRRGFLRASLTGVAGLAAASLPGAAQAAPFPGGRLQVWSCGGLAEAMQPAHEEYERRSGAAVVYTGAFAAALGKSLLGSGSTEVFAGRVLDLAKKLRAEGRMTYFKPLCFTSYVIVTPTGNPGNVRSVDDMARKGVRVAMAPEASPPGGAAVVGLLRKAGCLDAVMPNVVNPGTCVQRSVKAVTTGQADAMIVELRVTRLPQFAGKLDIVEIPAGLFPPPPLTFTVGVMQEARDRALADDYVAWVTSPEGQAYFERAGFISAISPRGQELVEKLGVKDV</sequence>
<evidence type="ECO:0000313" key="3">
    <source>
        <dbReference type="EMBL" id="MBG3877898.1"/>
    </source>
</evidence>
<evidence type="ECO:0000256" key="2">
    <source>
        <dbReference type="SAM" id="SignalP"/>
    </source>
</evidence>
<keyword evidence="1" id="KW-0479">Metal-binding</keyword>
<feature type="chain" id="PRO_5045441738" evidence="2">
    <location>
        <begin position="35"/>
        <end position="286"/>
    </location>
</feature>
<keyword evidence="2" id="KW-0732">Signal</keyword>
<dbReference type="EMBL" id="VRYY01000408">
    <property type="protein sequence ID" value="MBG3877898.1"/>
    <property type="molecule type" value="Genomic_DNA"/>
</dbReference>
<gene>
    <name evidence="3" type="ORF">FVW20_12980</name>
</gene>
<dbReference type="InterPro" id="IPR050682">
    <property type="entry name" value="ModA/WtpA"/>
</dbReference>
<protein>
    <submittedName>
        <fullName evidence="3">ABC transporter substrate-binding protein</fullName>
    </submittedName>
</protein>
<proteinExistence type="predicted"/>
<comment type="caution">
    <text evidence="3">The sequence shown here is derived from an EMBL/GenBank/DDBJ whole genome shotgun (WGS) entry which is preliminary data.</text>
</comment>
<name>A0ABS0J604_9BACT</name>
<dbReference type="PROSITE" id="PS51318">
    <property type="entry name" value="TAT"/>
    <property type="match status" value="1"/>
</dbReference>
<dbReference type="Gene3D" id="3.40.190.10">
    <property type="entry name" value="Periplasmic binding protein-like II"/>
    <property type="match status" value="2"/>
</dbReference>
<evidence type="ECO:0000256" key="1">
    <source>
        <dbReference type="ARBA" id="ARBA00023014"/>
    </source>
</evidence>
<accession>A0ABS0J604</accession>
<dbReference type="InterPro" id="IPR006311">
    <property type="entry name" value="TAT_signal"/>
</dbReference>
<dbReference type="PANTHER" id="PTHR30632">
    <property type="entry name" value="MOLYBDATE-BINDING PERIPLASMIC PROTEIN"/>
    <property type="match status" value="1"/>
</dbReference>
<dbReference type="Pfam" id="PF13531">
    <property type="entry name" value="SBP_bac_11"/>
    <property type="match status" value="1"/>
</dbReference>
<keyword evidence="1" id="KW-0408">Iron</keyword>
<dbReference type="PANTHER" id="PTHR30632:SF0">
    <property type="entry name" value="SULFATE-BINDING PROTEIN"/>
    <property type="match status" value="1"/>
</dbReference>
<dbReference type="SUPFAM" id="SSF53850">
    <property type="entry name" value="Periplasmic binding protein-like II"/>
    <property type="match status" value="1"/>
</dbReference>
<reference evidence="3 4" key="1">
    <citation type="submission" date="2019-08" db="EMBL/GenBank/DDBJ databases">
        <authorList>
            <person name="Luo N."/>
        </authorList>
    </citation>
    <scope>NUCLEOTIDE SEQUENCE [LARGE SCALE GENOMIC DNA]</scope>
    <source>
        <strain evidence="3 4">NCIMB 9442</strain>
    </source>
</reference>
<evidence type="ECO:0000313" key="4">
    <source>
        <dbReference type="Proteomes" id="UP001194469"/>
    </source>
</evidence>
<feature type="signal peptide" evidence="2">
    <location>
        <begin position="1"/>
        <end position="34"/>
    </location>
</feature>
<organism evidence="3 4">
    <name type="scientific">Nitratidesulfovibrio oxamicus</name>
    <dbReference type="NCBI Taxonomy" id="32016"/>
    <lineage>
        <taxon>Bacteria</taxon>
        <taxon>Pseudomonadati</taxon>
        <taxon>Thermodesulfobacteriota</taxon>
        <taxon>Desulfovibrionia</taxon>
        <taxon>Desulfovibrionales</taxon>
        <taxon>Desulfovibrionaceae</taxon>
        <taxon>Nitratidesulfovibrio</taxon>
    </lineage>
</organism>
<keyword evidence="1" id="KW-0411">Iron-sulfur</keyword>
<dbReference type="Proteomes" id="UP001194469">
    <property type="component" value="Unassembled WGS sequence"/>
</dbReference>